<reference evidence="7 8" key="1">
    <citation type="submission" date="2019-02" db="EMBL/GenBank/DDBJ databases">
        <title>Deep-cultivation of Planctomycetes and their phenomic and genomic characterization uncovers novel biology.</title>
        <authorList>
            <person name="Wiegand S."/>
            <person name="Jogler M."/>
            <person name="Boedeker C."/>
            <person name="Pinto D."/>
            <person name="Vollmers J."/>
            <person name="Rivas-Marin E."/>
            <person name="Kohn T."/>
            <person name="Peeters S.H."/>
            <person name="Heuer A."/>
            <person name="Rast P."/>
            <person name="Oberbeckmann S."/>
            <person name="Bunk B."/>
            <person name="Jeske O."/>
            <person name="Meyerdierks A."/>
            <person name="Storesund J.E."/>
            <person name="Kallscheuer N."/>
            <person name="Luecker S."/>
            <person name="Lage O.M."/>
            <person name="Pohl T."/>
            <person name="Merkel B.J."/>
            <person name="Hornburger P."/>
            <person name="Mueller R.-W."/>
            <person name="Bruemmer F."/>
            <person name="Labrenz M."/>
            <person name="Spormann A.M."/>
            <person name="Op den Camp H."/>
            <person name="Overmann J."/>
            <person name="Amann R."/>
            <person name="Jetten M.S.M."/>
            <person name="Mascher T."/>
            <person name="Medema M.H."/>
            <person name="Devos D.P."/>
            <person name="Kaster A.-K."/>
            <person name="Ovreas L."/>
            <person name="Rohde M."/>
            <person name="Galperin M.Y."/>
            <person name="Jogler C."/>
        </authorList>
    </citation>
    <scope>NUCLEOTIDE SEQUENCE [LARGE SCALE GENOMIC DNA]</scope>
    <source>
        <strain evidence="7 8">Pla175</strain>
    </source>
</reference>
<feature type="transmembrane region" description="Helical" evidence="5">
    <location>
        <begin position="78"/>
        <end position="96"/>
    </location>
</feature>
<feature type="transmembrane region" description="Helical" evidence="5">
    <location>
        <begin position="239"/>
        <end position="261"/>
    </location>
</feature>
<feature type="transmembrane region" description="Helical" evidence="5">
    <location>
        <begin position="130"/>
        <end position="147"/>
    </location>
</feature>
<dbReference type="PANTHER" id="PTHR10846">
    <property type="entry name" value="SODIUM/POTASSIUM/CALCIUM EXCHANGER"/>
    <property type="match status" value="1"/>
</dbReference>
<dbReference type="RefSeq" id="WP_145282825.1">
    <property type="nucleotide sequence ID" value="NZ_CP036291.1"/>
</dbReference>
<keyword evidence="2 5" id="KW-0812">Transmembrane</keyword>
<protein>
    <submittedName>
        <fullName evidence="7">Inner membrane protein YrbG</fullName>
    </submittedName>
</protein>
<dbReference type="GO" id="GO:0008273">
    <property type="term" value="F:calcium, potassium:sodium antiporter activity"/>
    <property type="evidence" value="ECO:0007669"/>
    <property type="project" value="TreeGrafter"/>
</dbReference>
<feature type="domain" description="Sodium/calcium exchanger membrane region" evidence="6">
    <location>
        <begin position="4"/>
        <end position="143"/>
    </location>
</feature>
<keyword evidence="8" id="KW-1185">Reference proteome</keyword>
<dbReference type="NCBIfam" id="TIGR00367">
    <property type="entry name" value="calcium/sodium antiporter"/>
    <property type="match status" value="1"/>
</dbReference>
<feature type="transmembrane region" description="Helical" evidence="5">
    <location>
        <begin position="103"/>
        <end position="118"/>
    </location>
</feature>
<dbReference type="PANTHER" id="PTHR10846:SF8">
    <property type="entry name" value="INNER MEMBRANE PROTEIN YRBG"/>
    <property type="match status" value="1"/>
</dbReference>
<sequence>MYWIVWSIVGGFIGLIAGGELLVRGATRLALAAKISPLVVGLTVVAFGTSAPELAVSVQSCYAGQTDLAIGNAVGSNLANILLILGVSAIVTPLAVNVRLFKLDVPVMIATAVALYLVGRDGVISPLDGVGFTVALVAYFAWTLAVGRRESQLLAAELDELAPAQPGGAFMAGGLALLVVGIALLVYASGILVEGCTELARLAGVSELVIGLTVVAIGTSLPELATSIMAAVRGKRDLAVGNVVGSNILNILGVLGLSAIVSPGGIAVSAPSLAFDIPLMIAVSLVCMPIFSNGMAIHRWEGAVMLAFYAAFLAFCGWSAVYLHGAPAKPWMLAAFVVPLMVVTGISLIASKKRVDRQ</sequence>
<keyword evidence="4 5" id="KW-0472">Membrane</keyword>
<feature type="transmembrane region" description="Helical" evidence="5">
    <location>
        <begin position="273"/>
        <end position="291"/>
    </location>
</feature>
<dbReference type="InterPro" id="IPR004837">
    <property type="entry name" value="NaCa_Exmemb"/>
</dbReference>
<feature type="transmembrane region" description="Helical" evidence="5">
    <location>
        <begin position="208"/>
        <end position="232"/>
    </location>
</feature>
<accession>A0A518D9S1</accession>
<dbReference type="KEGG" id="pnd:Pla175_15550"/>
<evidence type="ECO:0000256" key="2">
    <source>
        <dbReference type="ARBA" id="ARBA00022692"/>
    </source>
</evidence>
<evidence type="ECO:0000259" key="6">
    <source>
        <dbReference type="Pfam" id="PF01699"/>
    </source>
</evidence>
<dbReference type="Proteomes" id="UP000317429">
    <property type="component" value="Chromosome"/>
</dbReference>
<dbReference type="InterPro" id="IPR004481">
    <property type="entry name" value="K/Na/Ca-exchanger"/>
</dbReference>
<dbReference type="Gene3D" id="1.20.1420.30">
    <property type="entry name" value="NCX, central ion-binding region"/>
    <property type="match status" value="2"/>
</dbReference>
<feature type="domain" description="Sodium/calcium exchanger membrane region" evidence="6">
    <location>
        <begin position="175"/>
        <end position="316"/>
    </location>
</feature>
<feature type="transmembrane region" description="Helical" evidence="5">
    <location>
        <begin position="331"/>
        <end position="350"/>
    </location>
</feature>
<dbReference type="InterPro" id="IPR044880">
    <property type="entry name" value="NCX_ion-bd_dom_sf"/>
</dbReference>
<proteinExistence type="predicted"/>
<feature type="transmembrane region" description="Helical" evidence="5">
    <location>
        <begin position="168"/>
        <end position="188"/>
    </location>
</feature>
<dbReference type="GO" id="GO:0006874">
    <property type="term" value="P:intracellular calcium ion homeostasis"/>
    <property type="evidence" value="ECO:0007669"/>
    <property type="project" value="TreeGrafter"/>
</dbReference>
<evidence type="ECO:0000256" key="3">
    <source>
        <dbReference type="ARBA" id="ARBA00022989"/>
    </source>
</evidence>
<evidence type="ECO:0000256" key="5">
    <source>
        <dbReference type="SAM" id="Phobius"/>
    </source>
</evidence>
<gene>
    <name evidence="7" type="primary">yrbG_2</name>
    <name evidence="7" type="ORF">Pla175_15550</name>
</gene>
<feature type="transmembrane region" description="Helical" evidence="5">
    <location>
        <begin position="6"/>
        <end position="23"/>
    </location>
</feature>
<keyword evidence="3 5" id="KW-1133">Transmembrane helix</keyword>
<dbReference type="EMBL" id="CP036291">
    <property type="protein sequence ID" value="QDU88183.1"/>
    <property type="molecule type" value="Genomic_DNA"/>
</dbReference>
<evidence type="ECO:0000256" key="1">
    <source>
        <dbReference type="ARBA" id="ARBA00004141"/>
    </source>
</evidence>
<dbReference type="Pfam" id="PF01699">
    <property type="entry name" value="Na_Ca_ex"/>
    <property type="match status" value="2"/>
</dbReference>
<dbReference type="GO" id="GO:0005886">
    <property type="term" value="C:plasma membrane"/>
    <property type="evidence" value="ECO:0007669"/>
    <property type="project" value="TreeGrafter"/>
</dbReference>
<dbReference type="AlphaFoldDB" id="A0A518D9S1"/>
<organism evidence="7 8">
    <name type="scientific">Pirellulimonas nuda</name>
    <dbReference type="NCBI Taxonomy" id="2528009"/>
    <lineage>
        <taxon>Bacteria</taxon>
        <taxon>Pseudomonadati</taxon>
        <taxon>Planctomycetota</taxon>
        <taxon>Planctomycetia</taxon>
        <taxon>Pirellulales</taxon>
        <taxon>Lacipirellulaceae</taxon>
        <taxon>Pirellulimonas</taxon>
    </lineage>
</organism>
<feature type="transmembrane region" description="Helical" evidence="5">
    <location>
        <begin position="35"/>
        <end position="58"/>
    </location>
</feature>
<dbReference type="GO" id="GO:0005262">
    <property type="term" value="F:calcium channel activity"/>
    <property type="evidence" value="ECO:0007669"/>
    <property type="project" value="TreeGrafter"/>
</dbReference>
<feature type="transmembrane region" description="Helical" evidence="5">
    <location>
        <begin position="303"/>
        <end position="325"/>
    </location>
</feature>
<comment type="subcellular location">
    <subcellularLocation>
        <location evidence="1">Membrane</location>
        <topology evidence="1">Multi-pass membrane protein</topology>
    </subcellularLocation>
</comment>
<evidence type="ECO:0000256" key="4">
    <source>
        <dbReference type="ARBA" id="ARBA00023136"/>
    </source>
</evidence>
<evidence type="ECO:0000313" key="7">
    <source>
        <dbReference type="EMBL" id="QDU88183.1"/>
    </source>
</evidence>
<name>A0A518D9S1_9BACT</name>
<evidence type="ECO:0000313" key="8">
    <source>
        <dbReference type="Proteomes" id="UP000317429"/>
    </source>
</evidence>
<dbReference type="OrthoDB" id="9794225at2"/>